<dbReference type="InterPro" id="IPR052022">
    <property type="entry name" value="26kDa_periplasmic_antigen"/>
</dbReference>
<dbReference type="PANTHER" id="PTHR34387:SF2">
    <property type="entry name" value="SLR1258 PROTEIN"/>
    <property type="match status" value="1"/>
</dbReference>
<proteinExistence type="predicted"/>
<name>A0ABQ0I3I2_9ALTE</name>
<organism evidence="1 2">
    <name type="scientific">Paraglaciecola agarilytica NO2</name>
    <dbReference type="NCBI Taxonomy" id="1125747"/>
    <lineage>
        <taxon>Bacteria</taxon>
        <taxon>Pseudomonadati</taxon>
        <taxon>Pseudomonadota</taxon>
        <taxon>Gammaproteobacteria</taxon>
        <taxon>Alteromonadales</taxon>
        <taxon>Alteromonadaceae</taxon>
        <taxon>Paraglaciecola</taxon>
    </lineage>
</organism>
<dbReference type="EMBL" id="BAEK01000020">
    <property type="protein sequence ID" value="GAC03888.1"/>
    <property type="molecule type" value="Genomic_DNA"/>
</dbReference>
<accession>A0ABQ0I3I2</accession>
<dbReference type="Proteomes" id="UP000008372">
    <property type="component" value="Unassembled WGS sequence"/>
</dbReference>
<evidence type="ECO:0008006" key="3">
    <source>
        <dbReference type="Google" id="ProtNLM"/>
    </source>
</evidence>
<dbReference type="Pfam" id="PF04402">
    <property type="entry name" value="SIMPL"/>
    <property type="match status" value="1"/>
</dbReference>
<keyword evidence="2" id="KW-1185">Reference proteome</keyword>
<dbReference type="Gene3D" id="3.30.110.170">
    <property type="entry name" value="Protein of unknown function (DUF541), domain 1"/>
    <property type="match status" value="1"/>
</dbReference>
<gene>
    <name evidence="1" type="ORF">GAGA_1025</name>
</gene>
<dbReference type="InterPro" id="IPR007497">
    <property type="entry name" value="SIMPL/DUF541"/>
</dbReference>
<comment type="caution">
    <text evidence="1">The sequence shown here is derived from an EMBL/GenBank/DDBJ whole genome shotgun (WGS) entry which is preliminary data.</text>
</comment>
<reference evidence="1 2" key="1">
    <citation type="journal article" date="2014" name="Environ. Microbiol.">
        <title>Comparative genomics of the marine bacterial genus Glaciecola reveals the high degree of genomic diversity and genomic characteristic for cold adaptation.</title>
        <authorList>
            <person name="Qin Q.L."/>
            <person name="Xie B.B."/>
            <person name="Yu Y."/>
            <person name="Shu Y.L."/>
            <person name="Rong J.C."/>
            <person name="Zhang Y.J."/>
            <person name="Zhao D.L."/>
            <person name="Chen X.L."/>
            <person name="Zhang X.Y."/>
            <person name="Chen B."/>
            <person name="Zhou B.C."/>
            <person name="Zhang Y.Z."/>
        </authorList>
    </citation>
    <scope>NUCLEOTIDE SEQUENCE [LARGE SCALE GENOMIC DNA]</scope>
    <source>
        <strain evidence="1 2">NO2</strain>
    </source>
</reference>
<dbReference type="PANTHER" id="PTHR34387">
    <property type="entry name" value="SLR1258 PROTEIN"/>
    <property type="match status" value="1"/>
</dbReference>
<evidence type="ECO:0000313" key="1">
    <source>
        <dbReference type="EMBL" id="GAC03888.1"/>
    </source>
</evidence>
<protein>
    <recommendedName>
        <fullName evidence="3">SIMPL domain-containing protein</fullName>
    </recommendedName>
</protein>
<sequence length="192" mass="21796">MVVFEKESSKGQVVLKQTIQQILEIFESNLVNPSSITTYEMNKRAKRARENNGYNELEILGYEFTQRFEIKLKNLENYSVITTELVKVNNVERVESQFDVSNRENIEVELISEAGKKAKLKAKKMAAGLGVKIDSVFAINDSGSYQSFFATFGLQAENRVSMMRSGSPINSLFIPEFIEISKSINVVYKLDD</sequence>
<evidence type="ECO:0000313" key="2">
    <source>
        <dbReference type="Proteomes" id="UP000008372"/>
    </source>
</evidence>
<dbReference type="Gene3D" id="3.30.70.2970">
    <property type="entry name" value="Protein of unknown function (DUF541), domain 2"/>
    <property type="match status" value="1"/>
</dbReference>